<gene>
    <name evidence="10 11" type="primary">LOC107406242</name>
</gene>
<keyword evidence="2" id="KW-0808">Transferase</keyword>
<dbReference type="InterPro" id="IPR011009">
    <property type="entry name" value="Kinase-like_dom_sf"/>
</dbReference>
<proteinExistence type="inferred from homology"/>
<protein>
    <submittedName>
        <fullName evidence="10 11">Probable serine/threonine-protein kinase At1g54610</fullName>
    </submittedName>
</protein>
<dbReference type="CDD" id="cd07840">
    <property type="entry name" value="STKc_CDK9_like"/>
    <property type="match status" value="1"/>
</dbReference>
<dbReference type="GO" id="GO:0016301">
    <property type="term" value="F:kinase activity"/>
    <property type="evidence" value="ECO:0007669"/>
    <property type="project" value="UniProtKB-KW"/>
</dbReference>
<evidence type="ECO:0000256" key="1">
    <source>
        <dbReference type="ARBA" id="ARBA00006485"/>
    </source>
</evidence>
<accession>A0ABM3IAN2</accession>
<feature type="compositionally biased region" description="Polar residues" evidence="7">
    <location>
        <begin position="532"/>
        <end position="547"/>
    </location>
</feature>
<dbReference type="PROSITE" id="PS50011">
    <property type="entry name" value="PROTEIN_KINASE_DOM"/>
    <property type="match status" value="1"/>
</dbReference>
<evidence type="ECO:0000259" key="8">
    <source>
        <dbReference type="PROSITE" id="PS50011"/>
    </source>
</evidence>
<feature type="binding site" evidence="6">
    <location>
        <position position="148"/>
    </location>
    <ligand>
        <name>ATP</name>
        <dbReference type="ChEBI" id="CHEBI:30616"/>
    </ligand>
</feature>
<sequence length="582" mass="64812">MGCVIGREVSSGVVSESKEEKRDLSVESNRKVDDVPVTNTRSKTLDVPDGGTETQKEEKGDGVQRPSRGERRRSKPNPRLSNPPKHLRGEQVAAGWPPWLTVACGEALNGWIPRKADTFEKIDKIGSGTYSNVYKAKDMLTGKIVALKKVRFDNLEPESVKFMAREIIILRRLNHPNVVKLEGLVTSRMSCSLYLVFEYMEHDLAGLAASPEIKFTESQVKCYMQQLLSGLEHCHTHGVLHRDIKGSNLLIDNGGVLRIADFGLASFFDPNHKHAMTSRVVTLWYRPPELLLGATDYGVGVDLWSAGCILAELLAGKPIMPGRTEVEQLHKIYKLCGSPTEEYWKKAKLPNATLFKPRDPYKRCIKETFKDFPPSSLPLIDTLLAIDPAERKTATDALRSEFFMTEPYACEPSSLPQYPPTKEIDAKRRDDEARRLRAANKAHADNAKKTRTRERAVRAMPAPEANAELQYNIDRRRLITHANAKSKSEKFPPPHQDGAVGFPVGASHHIDPAVVPPDIPFSSTSFTYSKGPVQTWSGPLVDSSANGPSRRKKHAAGDTRSHAGTHRDKYDDARVKGKRSMA</sequence>
<feature type="compositionally biased region" description="Basic and acidic residues" evidence="7">
    <location>
        <begin position="442"/>
        <end position="457"/>
    </location>
</feature>
<dbReference type="PANTHER" id="PTHR24056">
    <property type="entry name" value="CELL DIVISION PROTEIN KINASE"/>
    <property type="match status" value="1"/>
</dbReference>
<evidence type="ECO:0000256" key="7">
    <source>
        <dbReference type="SAM" id="MobiDB-lite"/>
    </source>
</evidence>
<dbReference type="RefSeq" id="XP_048324472.2">
    <property type="nucleotide sequence ID" value="XM_048468515.2"/>
</dbReference>
<evidence type="ECO:0000256" key="6">
    <source>
        <dbReference type="PROSITE-ProRule" id="PRU10141"/>
    </source>
</evidence>
<name>A0ABM3IAN2_ZIZJJ</name>
<evidence type="ECO:0000256" key="4">
    <source>
        <dbReference type="ARBA" id="ARBA00022777"/>
    </source>
</evidence>
<dbReference type="GeneID" id="107406242"/>
<dbReference type="InterPro" id="IPR017441">
    <property type="entry name" value="Protein_kinase_ATP_BS"/>
</dbReference>
<comment type="similarity">
    <text evidence="1">Belongs to the protein kinase superfamily. CMGC Ser/Thr protein kinase family. CDC2/CDKX subfamily.</text>
</comment>
<dbReference type="RefSeq" id="XP_048324473.2">
    <property type="nucleotide sequence ID" value="XM_048468516.2"/>
</dbReference>
<evidence type="ECO:0000313" key="11">
    <source>
        <dbReference type="RefSeq" id="XP_048324473.2"/>
    </source>
</evidence>
<evidence type="ECO:0000256" key="3">
    <source>
        <dbReference type="ARBA" id="ARBA00022741"/>
    </source>
</evidence>
<dbReference type="InterPro" id="IPR050108">
    <property type="entry name" value="CDK"/>
</dbReference>
<evidence type="ECO:0000313" key="10">
    <source>
        <dbReference type="RefSeq" id="XP_048324472.2"/>
    </source>
</evidence>
<dbReference type="Gene3D" id="3.30.200.20">
    <property type="entry name" value="Phosphorylase Kinase, domain 1"/>
    <property type="match status" value="1"/>
</dbReference>
<organism evidence="9 10">
    <name type="scientific">Ziziphus jujuba</name>
    <name type="common">Chinese jujube</name>
    <name type="synonym">Ziziphus sativa</name>
    <dbReference type="NCBI Taxonomy" id="326968"/>
    <lineage>
        <taxon>Eukaryota</taxon>
        <taxon>Viridiplantae</taxon>
        <taxon>Streptophyta</taxon>
        <taxon>Embryophyta</taxon>
        <taxon>Tracheophyta</taxon>
        <taxon>Spermatophyta</taxon>
        <taxon>Magnoliopsida</taxon>
        <taxon>eudicotyledons</taxon>
        <taxon>Gunneridae</taxon>
        <taxon>Pentapetalae</taxon>
        <taxon>rosids</taxon>
        <taxon>fabids</taxon>
        <taxon>Rosales</taxon>
        <taxon>Rhamnaceae</taxon>
        <taxon>Paliureae</taxon>
        <taxon>Ziziphus</taxon>
    </lineage>
</organism>
<reference evidence="10 11" key="1">
    <citation type="submission" date="2025-05" db="UniProtKB">
        <authorList>
            <consortium name="RefSeq"/>
        </authorList>
    </citation>
    <scope>IDENTIFICATION</scope>
    <source>
        <tissue evidence="10 11">Seedling</tissue>
    </source>
</reference>
<dbReference type="Gene3D" id="1.10.510.10">
    <property type="entry name" value="Transferase(Phosphotransferase) domain 1"/>
    <property type="match status" value="1"/>
</dbReference>
<feature type="region of interest" description="Disordered" evidence="7">
    <location>
        <begin position="532"/>
        <end position="582"/>
    </location>
</feature>
<dbReference type="InterPro" id="IPR000719">
    <property type="entry name" value="Prot_kinase_dom"/>
</dbReference>
<feature type="region of interest" description="Disordered" evidence="7">
    <location>
        <begin position="1"/>
        <end position="91"/>
    </location>
</feature>
<keyword evidence="4 10" id="KW-0418">Kinase</keyword>
<dbReference type="SMART" id="SM00220">
    <property type="entry name" value="S_TKc"/>
    <property type="match status" value="1"/>
</dbReference>
<feature type="region of interest" description="Disordered" evidence="7">
    <location>
        <begin position="439"/>
        <end position="459"/>
    </location>
</feature>
<keyword evidence="9" id="KW-1185">Reference proteome</keyword>
<dbReference type="PROSITE" id="PS00107">
    <property type="entry name" value="PROTEIN_KINASE_ATP"/>
    <property type="match status" value="1"/>
</dbReference>
<feature type="compositionally biased region" description="Basic and acidic residues" evidence="7">
    <location>
        <begin position="555"/>
        <end position="575"/>
    </location>
</feature>
<evidence type="ECO:0000256" key="2">
    <source>
        <dbReference type="ARBA" id="ARBA00022679"/>
    </source>
</evidence>
<evidence type="ECO:0000313" key="9">
    <source>
        <dbReference type="Proteomes" id="UP001652623"/>
    </source>
</evidence>
<keyword evidence="3 6" id="KW-0547">Nucleotide-binding</keyword>
<feature type="compositionally biased region" description="Basic and acidic residues" evidence="7">
    <location>
        <begin position="16"/>
        <end position="34"/>
    </location>
</feature>
<dbReference type="Pfam" id="PF00069">
    <property type="entry name" value="Pkinase"/>
    <property type="match status" value="1"/>
</dbReference>
<dbReference type="SUPFAM" id="SSF56112">
    <property type="entry name" value="Protein kinase-like (PK-like)"/>
    <property type="match status" value="1"/>
</dbReference>
<evidence type="ECO:0000256" key="5">
    <source>
        <dbReference type="ARBA" id="ARBA00022840"/>
    </source>
</evidence>
<dbReference type="PANTHER" id="PTHR24056:SF579">
    <property type="entry name" value="PROTEIN KINASE DOMAIN-CONTAINING PROTEIN"/>
    <property type="match status" value="1"/>
</dbReference>
<dbReference type="InterPro" id="IPR008271">
    <property type="entry name" value="Ser/Thr_kinase_AS"/>
</dbReference>
<feature type="domain" description="Protein kinase" evidence="8">
    <location>
        <begin position="119"/>
        <end position="403"/>
    </location>
</feature>
<keyword evidence="5 6" id="KW-0067">ATP-binding</keyword>
<dbReference type="PROSITE" id="PS00108">
    <property type="entry name" value="PROTEIN_KINASE_ST"/>
    <property type="match status" value="1"/>
</dbReference>
<feature type="compositionally biased region" description="Low complexity" evidence="7">
    <location>
        <begin position="1"/>
        <end position="15"/>
    </location>
</feature>
<dbReference type="Proteomes" id="UP001652623">
    <property type="component" value="Chromosome 10"/>
</dbReference>